<keyword evidence="1" id="KW-0472">Membrane</keyword>
<keyword evidence="1" id="KW-0812">Transmembrane</keyword>
<sequence>MGGRRLDVRTWAILVAFTVVCVLVAVIATRPTTRAPIDVDVAGAVAALTQVPVLPERARPGGYDRAAFGSAWADSSDAQDAGNGCDTRNDVLDRDLHDKTYVAVASCPRAVQTGELRSPYSGEWIDFRRGRTGGAAIQIDHIVPLAYAWDMGASRWDPALRLRFANDPGNLVAVDGPSNQDKSDSPPSVWMPRRTAFACQYAVQFIRVVSTYRLAVDAPSVPVLRRSLRRC</sequence>
<dbReference type="Proteomes" id="UP000632454">
    <property type="component" value="Unassembled WGS sequence"/>
</dbReference>
<dbReference type="PANTHER" id="PTHR24094">
    <property type="entry name" value="SECRETED PROTEIN"/>
    <property type="match status" value="1"/>
</dbReference>
<dbReference type="InterPro" id="IPR011089">
    <property type="entry name" value="GmrSD_C"/>
</dbReference>
<protein>
    <submittedName>
        <fullName evidence="3">Membrane protein</fullName>
    </submittedName>
</protein>
<feature type="transmembrane region" description="Helical" evidence="1">
    <location>
        <begin position="12"/>
        <end position="29"/>
    </location>
</feature>
<feature type="domain" description="GmrSD restriction endonucleases C-terminal" evidence="2">
    <location>
        <begin position="86"/>
        <end position="216"/>
    </location>
</feature>
<comment type="caution">
    <text evidence="3">The sequence shown here is derived from an EMBL/GenBank/DDBJ whole genome shotgun (WGS) entry which is preliminary data.</text>
</comment>
<organism evidence="3 4">
    <name type="scientific">Williamsia phyllosphaerae</name>
    <dbReference type="NCBI Taxonomy" id="885042"/>
    <lineage>
        <taxon>Bacteria</taxon>
        <taxon>Bacillati</taxon>
        <taxon>Actinomycetota</taxon>
        <taxon>Actinomycetes</taxon>
        <taxon>Mycobacteriales</taxon>
        <taxon>Nocardiaceae</taxon>
        <taxon>Williamsia</taxon>
    </lineage>
</organism>
<accession>A0ABQ1UY33</accession>
<reference evidence="4" key="1">
    <citation type="journal article" date="2019" name="Int. J. Syst. Evol. Microbiol.">
        <title>The Global Catalogue of Microorganisms (GCM) 10K type strain sequencing project: providing services to taxonomists for standard genome sequencing and annotation.</title>
        <authorList>
            <consortium name="The Broad Institute Genomics Platform"/>
            <consortium name="The Broad Institute Genome Sequencing Center for Infectious Disease"/>
            <person name="Wu L."/>
            <person name="Ma J."/>
        </authorList>
    </citation>
    <scope>NUCLEOTIDE SEQUENCE [LARGE SCALE GENOMIC DNA]</scope>
    <source>
        <strain evidence="4">CCM 7855</strain>
    </source>
</reference>
<evidence type="ECO:0000256" key="1">
    <source>
        <dbReference type="SAM" id="Phobius"/>
    </source>
</evidence>
<proteinExistence type="predicted"/>
<name>A0ABQ1UY33_9NOCA</name>
<evidence type="ECO:0000313" key="3">
    <source>
        <dbReference type="EMBL" id="GGF28064.1"/>
    </source>
</evidence>
<dbReference type="PANTHER" id="PTHR24094:SF15">
    <property type="entry name" value="AMP-DEPENDENT SYNTHETASE_LIGASE DOMAIN-CONTAINING PROTEIN-RELATED"/>
    <property type="match status" value="1"/>
</dbReference>
<evidence type="ECO:0000259" key="2">
    <source>
        <dbReference type="Pfam" id="PF07510"/>
    </source>
</evidence>
<gene>
    <name evidence="3" type="ORF">GCM10007298_24810</name>
</gene>
<dbReference type="Pfam" id="PF07510">
    <property type="entry name" value="GmrSD_C"/>
    <property type="match status" value="1"/>
</dbReference>
<dbReference type="EMBL" id="BMCS01000001">
    <property type="protein sequence ID" value="GGF28064.1"/>
    <property type="molecule type" value="Genomic_DNA"/>
</dbReference>
<keyword evidence="1" id="KW-1133">Transmembrane helix</keyword>
<keyword evidence="4" id="KW-1185">Reference proteome</keyword>
<evidence type="ECO:0000313" key="4">
    <source>
        <dbReference type="Proteomes" id="UP000632454"/>
    </source>
</evidence>
<dbReference type="RefSeq" id="WP_188489974.1">
    <property type="nucleotide sequence ID" value="NZ_BMCS01000001.1"/>
</dbReference>